<dbReference type="Proteomes" id="UP000199361">
    <property type="component" value="Unassembled WGS sequence"/>
</dbReference>
<proteinExistence type="predicted"/>
<keyword evidence="2" id="KW-1185">Reference proteome</keyword>
<accession>A0A1I0LV39</accession>
<reference evidence="1 2" key="1">
    <citation type="submission" date="2016-10" db="EMBL/GenBank/DDBJ databases">
        <authorList>
            <person name="de Groot N.N."/>
        </authorList>
    </citation>
    <scope>NUCLEOTIDE SEQUENCE [LARGE SCALE GENOMIC DNA]</scope>
    <source>
        <strain evidence="1 2">CGMCC 4.5598</strain>
    </source>
</reference>
<evidence type="ECO:0000313" key="2">
    <source>
        <dbReference type="Proteomes" id="UP000199361"/>
    </source>
</evidence>
<dbReference type="AlphaFoldDB" id="A0A1I0LV39"/>
<gene>
    <name evidence="1" type="ORF">SAMN05421811_13033</name>
</gene>
<name>A0A1I0LV39_9ACTN</name>
<protein>
    <submittedName>
        <fullName evidence="1">Uncharacterized protein</fullName>
    </submittedName>
</protein>
<sequence>MAVVVEGCHDPLPCPVLPGRLGTFAEGALPSLGQHRSYLCFRDQRAIAIARGGEGGGISDIEEELDISPPLSDVHGELDEQQPPEPWVTGDHFQQCCTSIRAAALAPSPVMETHHSLIGMGDRDDLSTHPDDHLSQRFGQVLVTRPVVDLLAEEHAVFLGCERAAQRSVRSHLPAIGLRQPAMSVRSWTGAKSARTRQTVYQVFLDTPHGGKGMPKQQSILSSVWTGTPPKRLRMRESRHPSFDWDANGFETGRHRARLQQRWHQTKPSVPCTPRHRVVTALSIGPCTVDSGRRMENI</sequence>
<organism evidence="1 2">
    <name type="scientific">Nonomuraea wenchangensis</name>
    <dbReference type="NCBI Taxonomy" id="568860"/>
    <lineage>
        <taxon>Bacteria</taxon>
        <taxon>Bacillati</taxon>
        <taxon>Actinomycetota</taxon>
        <taxon>Actinomycetes</taxon>
        <taxon>Streptosporangiales</taxon>
        <taxon>Streptosporangiaceae</taxon>
        <taxon>Nonomuraea</taxon>
    </lineage>
</organism>
<evidence type="ECO:0000313" key="1">
    <source>
        <dbReference type="EMBL" id="SEU47648.1"/>
    </source>
</evidence>
<dbReference type="EMBL" id="FOHX01000030">
    <property type="protein sequence ID" value="SEU47648.1"/>
    <property type="molecule type" value="Genomic_DNA"/>
</dbReference>
<dbReference type="STRING" id="568860.SAMN05421811_13033"/>